<dbReference type="HOGENOM" id="CLU_1815822_0_0_1"/>
<proteinExistence type="predicted"/>
<accession>S8E414</accession>
<name>S8E414_FOMSC</name>
<dbReference type="InParanoid" id="S8E414"/>
<evidence type="ECO:0000256" key="1">
    <source>
        <dbReference type="SAM" id="MobiDB-lite"/>
    </source>
</evidence>
<protein>
    <submittedName>
        <fullName evidence="2">Uncharacterized protein</fullName>
    </submittedName>
</protein>
<feature type="region of interest" description="Disordered" evidence="1">
    <location>
        <begin position="1"/>
        <end position="73"/>
    </location>
</feature>
<sequence>MYSNNVTTNTSKRAPLSDSFTKTKDFDYSPKELLHSAATSQSTSSPTKTQSAKDQKTAEEGVEEDMAENLRPASPISEALVCNFVREMHERSLVGTEEQELHISEGVTVQVDPIPAPTITAEELLGSILNYRRTNHTGKRRL</sequence>
<feature type="compositionally biased region" description="Low complexity" evidence="1">
    <location>
        <begin position="36"/>
        <end position="50"/>
    </location>
</feature>
<gene>
    <name evidence="2" type="ORF">FOMPIDRAFT_1050561</name>
</gene>
<evidence type="ECO:0000313" key="2">
    <source>
        <dbReference type="EMBL" id="EPS99527.1"/>
    </source>
</evidence>
<feature type="compositionally biased region" description="Polar residues" evidence="1">
    <location>
        <begin position="1"/>
        <end position="12"/>
    </location>
</feature>
<evidence type="ECO:0000313" key="3">
    <source>
        <dbReference type="Proteomes" id="UP000015241"/>
    </source>
</evidence>
<reference evidence="2 3" key="1">
    <citation type="journal article" date="2012" name="Science">
        <title>The Paleozoic origin of enzymatic lignin decomposition reconstructed from 31 fungal genomes.</title>
        <authorList>
            <person name="Floudas D."/>
            <person name="Binder M."/>
            <person name="Riley R."/>
            <person name="Barry K."/>
            <person name="Blanchette R.A."/>
            <person name="Henrissat B."/>
            <person name="Martinez A.T."/>
            <person name="Otillar R."/>
            <person name="Spatafora J.W."/>
            <person name="Yadav J.S."/>
            <person name="Aerts A."/>
            <person name="Benoit I."/>
            <person name="Boyd A."/>
            <person name="Carlson A."/>
            <person name="Copeland A."/>
            <person name="Coutinho P.M."/>
            <person name="de Vries R.P."/>
            <person name="Ferreira P."/>
            <person name="Findley K."/>
            <person name="Foster B."/>
            <person name="Gaskell J."/>
            <person name="Glotzer D."/>
            <person name="Gorecki P."/>
            <person name="Heitman J."/>
            <person name="Hesse C."/>
            <person name="Hori C."/>
            <person name="Igarashi K."/>
            <person name="Jurgens J.A."/>
            <person name="Kallen N."/>
            <person name="Kersten P."/>
            <person name="Kohler A."/>
            <person name="Kuees U."/>
            <person name="Kumar T.K.A."/>
            <person name="Kuo A."/>
            <person name="LaButti K."/>
            <person name="Larrondo L.F."/>
            <person name="Lindquist E."/>
            <person name="Ling A."/>
            <person name="Lombard V."/>
            <person name="Lucas S."/>
            <person name="Lundell T."/>
            <person name="Martin R."/>
            <person name="McLaughlin D.J."/>
            <person name="Morgenstern I."/>
            <person name="Morin E."/>
            <person name="Murat C."/>
            <person name="Nagy L.G."/>
            <person name="Nolan M."/>
            <person name="Ohm R.A."/>
            <person name="Patyshakuliyeva A."/>
            <person name="Rokas A."/>
            <person name="Ruiz-Duenas F.J."/>
            <person name="Sabat G."/>
            <person name="Salamov A."/>
            <person name="Samejima M."/>
            <person name="Schmutz J."/>
            <person name="Slot J.C."/>
            <person name="St John F."/>
            <person name="Stenlid J."/>
            <person name="Sun H."/>
            <person name="Sun S."/>
            <person name="Syed K."/>
            <person name="Tsang A."/>
            <person name="Wiebenga A."/>
            <person name="Young D."/>
            <person name="Pisabarro A."/>
            <person name="Eastwood D.C."/>
            <person name="Martin F."/>
            <person name="Cullen D."/>
            <person name="Grigoriev I.V."/>
            <person name="Hibbett D.S."/>
        </authorList>
    </citation>
    <scope>NUCLEOTIDE SEQUENCE</scope>
    <source>
        <strain evidence="3">FP-58527</strain>
    </source>
</reference>
<dbReference type="AlphaFoldDB" id="S8E414"/>
<feature type="compositionally biased region" description="Basic and acidic residues" evidence="1">
    <location>
        <begin position="21"/>
        <end position="34"/>
    </location>
</feature>
<keyword evidence="3" id="KW-1185">Reference proteome</keyword>
<dbReference type="Proteomes" id="UP000015241">
    <property type="component" value="Unassembled WGS sequence"/>
</dbReference>
<dbReference type="EMBL" id="KE504156">
    <property type="protein sequence ID" value="EPS99527.1"/>
    <property type="molecule type" value="Genomic_DNA"/>
</dbReference>
<organism evidence="2 3">
    <name type="scientific">Fomitopsis schrenkii</name>
    <name type="common">Brown rot fungus</name>
    <dbReference type="NCBI Taxonomy" id="2126942"/>
    <lineage>
        <taxon>Eukaryota</taxon>
        <taxon>Fungi</taxon>
        <taxon>Dikarya</taxon>
        <taxon>Basidiomycota</taxon>
        <taxon>Agaricomycotina</taxon>
        <taxon>Agaricomycetes</taxon>
        <taxon>Polyporales</taxon>
        <taxon>Fomitopsis</taxon>
    </lineage>
</organism>